<dbReference type="PRINTS" id="PR00344">
    <property type="entry name" value="BCTRLSENSOR"/>
</dbReference>
<dbReference type="GO" id="GO:0005524">
    <property type="term" value="F:ATP binding"/>
    <property type="evidence" value="ECO:0007669"/>
    <property type="project" value="UniProtKB-KW"/>
</dbReference>
<dbReference type="Pfam" id="PF00512">
    <property type="entry name" value="HisKA"/>
    <property type="match status" value="1"/>
</dbReference>
<evidence type="ECO:0000256" key="7">
    <source>
        <dbReference type="ARBA" id="ARBA00022840"/>
    </source>
</evidence>
<keyword evidence="8" id="KW-0902">Two-component regulatory system</keyword>
<proteinExistence type="predicted"/>
<feature type="domain" description="Response regulatory" evidence="11">
    <location>
        <begin position="43"/>
        <end position="156"/>
    </location>
</feature>
<dbReference type="PROSITE" id="PS50109">
    <property type="entry name" value="HIS_KIN"/>
    <property type="match status" value="1"/>
</dbReference>
<comment type="caution">
    <text evidence="13">The sequence shown here is derived from an EMBL/GenBank/DDBJ whole genome shotgun (WGS) entry which is preliminary data.</text>
</comment>
<dbReference type="EC" id="2.7.13.3" evidence="2"/>
<dbReference type="PANTHER" id="PTHR43065:SF10">
    <property type="entry name" value="PEROXIDE STRESS-ACTIVATED HISTIDINE KINASE MAK3"/>
    <property type="match status" value="1"/>
</dbReference>
<dbReference type="SUPFAM" id="SSF47384">
    <property type="entry name" value="Homodimeric domain of signal transducing histidine kinase"/>
    <property type="match status" value="1"/>
</dbReference>
<evidence type="ECO:0000256" key="5">
    <source>
        <dbReference type="ARBA" id="ARBA00022741"/>
    </source>
</evidence>
<dbReference type="InterPro" id="IPR013656">
    <property type="entry name" value="PAS_4"/>
</dbReference>
<feature type="modified residue" description="4-aspartylphosphate" evidence="9">
    <location>
        <position position="92"/>
    </location>
</feature>
<dbReference type="InterPro" id="IPR036097">
    <property type="entry name" value="HisK_dim/P_sf"/>
</dbReference>
<evidence type="ECO:0000256" key="2">
    <source>
        <dbReference type="ARBA" id="ARBA00012438"/>
    </source>
</evidence>
<name>A0A2K2HAB2_9BACT</name>
<dbReference type="SMART" id="SM00387">
    <property type="entry name" value="HATPase_c"/>
    <property type="match status" value="1"/>
</dbReference>
<gene>
    <name evidence="13" type="ORF">C2E25_08640</name>
</gene>
<dbReference type="InterPro" id="IPR035965">
    <property type="entry name" value="PAS-like_dom_sf"/>
</dbReference>
<dbReference type="SMART" id="SM00091">
    <property type="entry name" value="PAS"/>
    <property type="match status" value="1"/>
</dbReference>
<dbReference type="SUPFAM" id="SSF55874">
    <property type="entry name" value="ATPase domain of HSP90 chaperone/DNA topoisomerase II/histidine kinase"/>
    <property type="match status" value="1"/>
</dbReference>
<evidence type="ECO:0000256" key="4">
    <source>
        <dbReference type="ARBA" id="ARBA00022679"/>
    </source>
</evidence>
<evidence type="ECO:0000259" key="10">
    <source>
        <dbReference type="PROSITE" id="PS50109"/>
    </source>
</evidence>
<dbReference type="Pfam" id="PF08448">
    <property type="entry name" value="PAS_4"/>
    <property type="match status" value="1"/>
</dbReference>
<dbReference type="PROSITE" id="PS50113">
    <property type="entry name" value="PAC"/>
    <property type="match status" value="1"/>
</dbReference>
<dbReference type="InterPro" id="IPR000014">
    <property type="entry name" value="PAS"/>
</dbReference>
<evidence type="ECO:0000259" key="11">
    <source>
        <dbReference type="PROSITE" id="PS50110"/>
    </source>
</evidence>
<dbReference type="InterPro" id="IPR011006">
    <property type="entry name" value="CheY-like_superfamily"/>
</dbReference>
<dbReference type="InterPro" id="IPR001789">
    <property type="entry name" value="Sig_transdc_resp-reg_receiver"/>
</dbReference>
<dbReference type="Pfam" id="PF00072">
    <property type="entry name" value="Response_reg"/>
    <property type="match status" value="1"/>
</dbReference>
<dbReference type="PROSITE" id="PS50110">
    <property type="entry name" value="RESPONSE_REGULATORY"/>
    <property type="match status" value="1"/>
</dbReference>
<dbReference type="NCBIfam" id="TIGR00229">
    <property type="entry name" value="sensory_box"/>
    <property type="match status" value="1"/>
</dbReference>
<feature type="domain" description="PAC" evidence="12">
    <location>
        <begin position="247"/>
        <end position="297"/>
    </location>
</feature>
<evidence type="ECO:0000256" key="6">
    <source>
        <dbReference type="ARBA" id="ARBA00022777"/>
    </source>
</evidence>
<feature type="domain" description="Histidine kinase" evidence="10">
    <location>
        <begin position="310"/>
        <end position="528"/>
    </location>
</feature>
<evidence type="ECO:0000313" key="14">
    <source>
        <dbReference type="Proteomes" id="UP000236340"/>
    </source>
</evidence>
<reference evidence="13 14" key="1">
    <citation type="journal article" date="2018" name="Genome Announc.">
        <title>Genome Sequence of Geothermobacter sp. HR-1 Iron Reducer from the Loihi Seamount.</title>
        <authorList>
            <person name="Smith H."/>
            <person name="Abuyen K."/>
            <person name="Tremblay J."/>
            <person name="Savalia P."/>
            <person name="Perez-Rodriguez I."/>
            <person name="Emerson D."/>
            <person name="Tully B."/>
            <person name="Amend J."/>
        </authorList>
    </citation>
    <scope>NUCLEOTIDE SEQUENCE [LARGE SCALE GENOMIC DNA]</scope>
    <source>
        <strain evidence="13 14">HR-1</strain>
    </source>
</reference>
<keyword evidence="4" id="KW-0808">Transferase</keyword>
<dbReference type="SUPFAM" id="SSF55785">
    <property type="entry name" value="PYP-like sensor domain (PAS domain)"/>
    <property type="match status" value="1"/>
</dbReference>
<dbReference type="Gene3D" id="3.30.565.10">
    <property type="entry name" value="Histidine kinase-like ATPase, C-terminal domain"/>
    <property type="match status" value="1"/>
</dbReference>
<dbReference type="Pfam" id="PF02518">
    <property type="entry name" value="HATPase_c"/>
    <property type="match status" value="1"/>
</dbReference>
<keyword evidence="5" id="KW-0547">Nucleotide-binding</keyword>
<dbReference type="InterPro" id="IPR000700">
    <property type="entry name" value="PAS-assoc_C"/>
</dbReference>
<dbReference type="Gene3D" id="1.10.287.130">
    <property type="match status" value="1"/>
</dbReference>
<evidence type="ECO:0000256" key="3">
    <source>
        <dbReference type="ARBA" id="ARBA00022553"/>
    </source>
</evidence>
<dbReference type="Proteomes" id="UP000236340">
    <property type="component" value="Unassembled WGS sequence"/>
</dbReference>
<dbReference type="Gene3D" id="3.40.50.2300">
    <property type="match status" value="1"/>
</dbReference>
<organism evidence="13 14">
    <name type="scientific">Geothermobacter hydrogeniphilus</name>
    <dbReference type="NCBI Taxonomy" id="1969733"/>
    <lineage>
        <taxon>Bacteria</taxon>
        <taxon>Pseudomonadati</taxon>
        <taxon>Thermodesulfobacteriota</taxon>
        <taxon>Desulfuromonadia</taxon>
        <taxon>Desulfuromonadales</taxon>
        <taxon>Geothermobacteraceae</taxon>
        <taxon>Geothermobacter</taxon>
    </lineage>
</organism>
<dbReference type="PANTHER" id="PTHR43065">
    <property type="entry name" value="SENSOR HISTIDINE KINASE"/>
    <property type="match status" value="1"/>
</dbReference>
<keyword evidence="6 13" id="KW-0418">Kinase</keyword>
<evidence type="ECO:0000256" key="9">
    <source>
        <dbReference type="PROSITE-ProRule" id="PRU00169"/>
    </source>
</evidence>
<dbReference type="InterPro" id="IPR036890">
    <property type="entry name" value="HATPase_C_sf"/>
</dbReference>
<dbReference type="EMBL" id="PPFX01000016">
    <property type="protein sequence ID" value="PNU20242.1"/>
    <property type="molecule type" value="Genomic_DNA"/>
</dbReference>
<dbReference type="SUPFAM" id="SSF52172">
    <property type="entry name" value="CheY-like"/>
    <property type="match status" value="1"/>
</dbReference>
<dbReference type="SMART" id="SM00448">
    <property type="entry name" value="REC"/>
    <property type="match status" value="1"/>
</dbReference>
<protein>
    <recommendedName>
        <fullName evidence="2">histidine kinase</fullName>
        <ecNumber evidence="2">2.7.13.3</ecNumber>
    </recommendedName>
</protein>
<evidence type="ECO:0000256" key="1">
    <source>
        <dbReference type="ARBA" id="ARBA00000085"/>
    </source>
</evidence>
<evidence type="ECO:0000256" key="8">
    <source>
        <dbReference type="ARBA" id="ARBA00023012"/>
    </source>
</evidence>
<dbReference type="InterPro" id="IPR003661">
    <property type="entry name" value="HisK_dim/P_dom"/>
</dbReference>
<evidence type="ECO:0000259" key="12">
    <source>
        <dbReference type="PROSITE" id="PS50113"/>
    </source>
</evidence>
<evidence type="ECO:0000313" key="13">
    <source>
        <dbReference type="EMBL" id="PNU20242.1"/>
    </source>
</evidence>
<dbReference type="InterPro" id="IPR004358">
    <property type="entry name" value="Sig_transdc_His_kin-like_C"/>
</dbReference>
<dbReference type="Gene3D" id="3.30.450.20">
    <property type="entry name" value="PAS domain"/>
    <property type="match status" value="1"/>
</dbReference>
<dbReference type="CDD" id="cd00130">
    <property type="entry name" value="PAS"/>
    <property type="match status" value="1"/>
</dbReference>
<dbReference type="AlphaFoldDB" id="A0A2K2HAB2"/>
<dbReference type="InterPro" id="IPR003594">
    <property type="entry name" value="HATPase_dom"/>
</dbReference>
<dbReference type="InterPro" id="IPR005467">
    <property type="entry name" value="His_kinase_dom"/>
</dbReference>
<dbReference type="SMART" id="SM00388">
    <property type="entry name" value="HisKA"/>
    <property type="match status" value="1"/>
</dbReference>
<keyword evidence="3 9" id="KW-0597">Phosphoprotein</keyword>
<dbReference type="GO" id="GO:0000155">
    <property type="term" value="F:phosphorelay sensor kinase activity"/>
    <property type="evidence" value="ECO:0007669"/>
    <property type="project" value="InterPro"/>
</dbReference>
<accession>A0A2K2HAB2</accession>
<comment type="catalytic activity">
    <reaction evidence="1">
        <text>ATP + protein L-histidine = ADP + protein N-phospho-L-histidine.</text>
        <dbReference type="EC" id="2.7.13.3"/>
    </reaction>
</comment>
<keyword evidence="7" id="KW-0067">ATP-binding</keyword>
<dbReference type="CDD" id="cd00156">
    <property type="entry name" value="REC"/>
    <property type="match status" value="1"/>
</dbReference>
<sequence>MHPEHSLLGFKLFVSAPPRKHLPSHLLRSAFQEGKVSGNRLLSVLVIEDNPADAGLIRAMLGNRTFTLTFSSRLAEARHLLQQQSFDIILMDLGLPDSQGLPSLEVLLREAGIPIVVMTGLDDDGLAQQALQRGAQDYIIKGAEADHFLARSLQYAVERHQIDQQLRQQKAQYKLLTEQFRALFNGIPDGLVLLTRDLDIIWANEGACRFLPETEKPVEGKKCYEVFFGEETPCPDCIVQRCFASGQSLSDKITTPDGRILGLRAFPIKNRDGGVDRVIELSNDITERVRLQSEAIRTDQLASLGELAAGVAHEINNPINGIINYAAILKKCAADNSEAIGIAGRIEREGDRIAGIVSKLLHFSRQRQETRRPASVAAILDDTLGLVRNQLYKDGIELRVDLPDDLPAVNVQPQQIEQVFLNLINNARYALNSRFPDRRSTEKKLTIRADYLGGGFIRTSIHDNGTGIPDEIRNRILAPFFSTKPAGEGTGLGLSISHGIIQEHGGRLTFESEAGVFTRVQVDLPCALGIAENISPQ</sequence>